<keyword evidence="5 8" id="KW-0812">Transmembrane</keyword>
<comment type="similarity">
    <text evidence="2">Belongs to the AzlC family.</text>
</comment>
<evidence type="ECO:0000256" key="4">
    <source>
        <dbReference type="ARBA" id="ARBA00022475"/>
    </source>
</evidence>
<keyword evidence="4" id="KW-1003">Cell membrane</keyword>
<organism evidence="9">
    <name type="scientific">uncultured Rubrobacteraceae bacterium</name>
    <dbReference type="NCBI Taxonomy" id="349277"/>
    <lineage>
        <taxon>Bacteria</taxon>
        <taxon>Bacillati</taxon>
        <taxon>Actinomycetota</taxon>
        <taxon>Rubrobacteria</taxon>
        <taxon>Rubrobacterales</taxon>
        <taxon>Rubrobacteraceae</taxon>
        <taxon>environmental samples</taxon>
    </lineage>
</organism>
<feature type="transmembrane region" description="Helical" evidence="8">
    <location>
        <begin position="198"/>
        <end position="214"/>
    </location>
</feature>
<feature type="transmembrane region" description="Helical" evidence="8">
    <location>
        <begin position="140"/>
        <end position="160"/>
    </location>
</feature>
<feature type="transmembrane region" description="Helical" evidence="8">
    <location>
        <begin position="82"/>
        <end position="106"/>
    </location>
</feature>
<keyword evidence="6 8" id="KW-1133">Transmembrane helix</keyword>
<evidence type="ECO:0000256" key="7">
    <source>
        <dbReference type="ARBA" id="ARBA00023136"/>
    </source>
</evidence>
<gene>
    <name evidence="9" type="ORF">AVDCRST_MAG58-693</name>
</gene>
<dbReference type="AlphaFoldDB" id="A0A6J4QLW8"/>
<evidence type="ECO:0000313" key="9">
    <source>
        <dbReference type="EMBL" id="CAA9448679.1"/>
    </source>
</evidence>
<accession>A0A6J4QLW8</accession>
<dbReference type="EMBL" id="CADCVF010000016">
    <property type="protein sequence ID" value="CAA9448679.1"/>
    <property type="molecule type" value="Genomic_DNA"/>
</dbReference>
<dbReference type="PANTHER" id="PTHR34979">
    <property type="entry name" value="INNER MEMBRANE PROTEIN YGAZ"/>
    <property type="match status" value="1"/>
</dbReference>
<evidence type="ECO:0000256" key="1">
    <source>
        <dbReference type="ARBA" id="ARBA00004651"/>
    </source>
</evidence>
<dbReference type="GO" id="GO:1903785">
    <property type="term" value="P:L-valine transmembrane transport"/>
    <property type="evidence" value="ECO:0007669"/>
    <property type="project" value="TreeGrafter"/>
</dbReference>
<dbReference type="Pfam" id="PF03591">
    <property type="entry name" value="AzlC"/>
    <property type="match status" value="1"/>
</dbReference>
<keyword evidence="7 8" id="KW-0472">Membrane</keyword>
<dbReference type="GO" id="GO:0005886">
    <property type="term" value="C:plasma membrane"/>
    <property type="evidence" value="ECO:0007669"/>
    <property type="project" value="UniProtKB-SubCell"/>
</dbReference>
<protein>
    <submittedName>
        <fullName evidence="9">Uncharacterized protein</fullName>
    </submittedName>
</protein>
<reference evidence="9" key="1">
    <citation type="submission" date="2020-02" db="EMBL/GenBank/DDBJ databases">
        <authorList>
            <person name="Meier V. D."/>
        </authorList>
    </citation>
    <scope>NUCLEOTIDE SEQUENCE</scope>
    <source>
        <strain evidence="9">AVDCRST_MAG58</strain>
    </source>
</reference>
<evidence type="ECO:0000256" key="8">
    <source>
        <dbReference type="SAM" id="Phobius"/>
    </source>
</evidence>
<name>A0A6J4QLW8_9ACTN</name>
<evidence type="ECO:0000256" key="5">
    <source>
        <dbReference type="ARBA" id="ARBA00022692"/>
    </source>
</evidence>
<comment type="subcellular location">
    <subcellularLocation>
        <location evidence="1">Cell membrane</location>
        <topology evidence="1">Multi-pass membrane protein</topology>
    </subcellularLocation>
</comment>
<dbReference type="PANTHER" id="PTHR34979:SF1">
    <property type="entry name" value="INNER MEMBRANE PROTEIN YGAZ"/>
    <property type="match status" value="1"/>
</dbReference>
<evidence type="ECO:0000256" key="2">
    <source>
        <dbReference type="ARBA" id="ARBA00010735"/>
    </source>
</evidence>
<dbReference type="InterPro" id="IPR011606">
    <property type="entry name" value="Brnchd-chn_aa_trnsp_permease"/>
</dbReference>
<feature type="transmembrane region" description="Helical" evidence="8">
    <location>
        <begin position="172"/>
        <end position="191"/>
    </location>
</feature>
<feature type="transmembrane region" description="Helical" evidence="8">
    <location>
        <begin position="30"/>
        <end position="50"/>
    </location>
</feature>
<proteinExistence type="inferred from homology"/>
<evidence type="ECO:0000256" key="3">
    <source>
        <dbReference type="ARBA" id="ARBA00022448"/>
    </source>
</evidence>
<keyword evidence="3" id="KW-0813">Transport</keyword>
<evidence type="ECO:0000256" key="6">
    <source>
        <dbReference type="ARBA" id="ARBA00022989"/>
    </source>
</evidence>
<sequence length="238" mass="24438">MPEKTTSGTEDRVTFTLAGAFAGARKCVPIAISGCGIGLVFGTLAGQAGLGTAEAALMSALVFSGAAQFVVLGLWASPLPVATIALTTLVVGLRHVLMGAALGPVFSKLPRLKAYGSVFFMADENWALTMGEFAKGRRDAAFLIGGGLLMFLAWTGSTFVGGALGGAVEDPARWGLDFAFTAVFLALIAGMWNGRSNILPWTVAAVVAVAAHAWLPGQWYILLGGLAGSFAGVVRRGS</sequence>